<evidence type="ECO:0000313" key="2">
    <source>
        <dbReference type="Proteomes" id="UP000267096"/>
    </source>
</evidence>
<dbReference type="WBParaSite" id="ASIM_0000973001-mRNA-1">
    <property type="protein sequence ID" value="ASIM_0000973001-mRNA-1"/>
    <property type="gene ID" value="ASIM_0000973001"/>
</dbReference>
<gene>
    <name evidence="1" type="ORF">ASIM_LOCUS9462</name>
</gene>
<organism evidence="3">
    <name type="scientific">Anisakis simplex</name>
    <name type="common">Herring worm</name>
    <dbReference type="NCBI Taxonomy" id="6269"/>
    <lineage>
        <taxon>Eukaryota</taxon>
        <taxon>Metazoa</taxon>
        <taxon>Ecdysozoa</taxon>
        <taxon>Nematoda</taxon>
        <taxon>Chromadorea</taxon>
        <taxon>Rhabditida</taxon>
        <taxon>Spirurina</taxon>
        <taxon>Ascaridomorpha</taxon>
        <taxon>Ascaridoidea</taxon>
        <taxon>Anisakidae</taxon>
        <taxon>Anisakis</taxon>
        <taxon>Anisakis simplex complex</taxon>
    </lineage>
</organism>
<name>A0A0M3JPX9_ANISI</name>
<evidence type="ECO:0000313" key="1">
    <source>
        <dbReference type="EMBL" id="VDK39600.1"/>
    </source>
</evidence>
<accession>A0A0M3JPX9</accession>
<dbReference type="AlphaFoldDB" id="A0A0M3JPX9"/>
<proteinExistence type="predicted"/>
<dbReference type="Proteomes" id="UP000267096">
    <property type="component" value="Unassembled WGS sequence"/>
</dbReference>
<reference evidence="3" key="1">
    <citation type="submission" date="2017-02" db="UniProtKB">
        <authorList>
            <consortium name="WormBaseParasite"/>
        </authorList>
    </citation>
    <scope>IDENTIFICATION</scope>
</reference>
<sequence length="55" mass="6102">MRYCMNIQCIVYVDADFDGHPDTNIDGGGQMAFDGGRVNINSDTEVCNDDTEVRI</sequence>
<protein>
    <submittedName>
        <fullName evidence="3">Pectate lyase</fullName>
    </submittedName>
</protein>
<reference evidence="1 2" key="2">
    <citation type="submission" date="2018-11" db="EMBL/GenBank/DDBJ databases">
        <authorList>
            <consortium name="Pathogen Informatics"/>
        </authorList>
    </citation>
    <scope>NUCLEOTIDE SEQUENCE [LARGE SCALE GENOMIC DNA]</scope>
</reference>
<dbReference type="EMBL" id="UYRR01029017">
    <property type="protein sequence ID" value="VDK39600.1"/>
    <property type="molecule type" value="Genomic_DNA"/>
</dbReference>
<keyword evidence="2" id="KW-1185">Reference proteome</keyword>
<evidence type="ECO:0000313" key="3">
    <source>
        <dbReference type="WBParaSite" id="ASIM_0000973001-mRNA-1"/>
    </source>
</evidence>